<keyword evidence="2" id="KW-1185">Reference proteome</keyword>
<feature type="non-terminal residue" evidence="1">
    <location>
        <position position="135"/>
    </location>
</feature>
<sequence>PILTRDHREEFSKRSPTVAIRYDEPRAAYQATLCLRRAGTHTTKRSACTCEAESARRLVFTPVVRFRLESPRATISSSYNQWFFCLRCEDMLEKVNLPRVSVGQSDSLFITLIFLPQDIRTVCRWTSRRLSTSTR</sequence>
<name>A0A9N8JR92_9PEZI</name>
<comment type="caution">
    <text evidence="1">The sequence shown here is derived from an EMBL/GenBank/DDBJ whole genome shotgun (WGS) entry which is preliminary data.</text>
</comment>
<dbReference type="EMBL" id="CAIJEN010000008">
    <property type="protein sequence ID" value="CAD0089934.1"/>
    <property type="molecule type" value="Genomic_DNA"/>
</dbReference>
<accession>A0A9N8JR92</accession>
<gene>
    <name evidence="1" type="ORF">AWRI4619_LOCUS6005</name>
</gene>
<organism evidence="1 2">
    <name type="scientific">Aureobasidium vineae</name>
    <dbReference type="NCBI Taxonomy" id="2773715"/>
    <lineage>
        <taxon>Eukaryota</taxon>
        <taxon>Fungi</taxon>
        <taxon>Dikarya</taxon>
        <taxon>Ascomycota</taxon>
        <taxon>Pezizomycotina</taxon>
        <taxon>Dothideomycetes</taxon>
        <taxon>Dothideomycetidae</taxon>
        <taxon>Dothideales</taxon>
        <taxon>Saccotheciaceae</taxon>
        <taxon>Aureobasidium</taxon>
    </lineage>
</organism>
<protein>
    <submittedName>
        <fullName evidence="1">Uncharacterized protein</fullName>
    </submittedName>
</protein>
<dbReference type="AlphaFoldDB" id="A0A9N8JR92"/>
<evidence type="ECO:0000313" key="2">
    <source>
        <dbReference type="Proteomes" id="UP000716446"/>
    </source>
</evidence>
<proteinExistence type="predicted"/>
<dbReference type="Proteomes" id="UP000716446">
    <property type="component" value="Unassembled WGS sequence"/>
</dbReference>
<evidence type="ECO:0000313" key="1">
    <source>
        <dbReference type="EMBL" id="CAD0089934.1"/>
    </source>
</evidence>
<reference evidence="1" key="1">
    <citation type="submission" date="2020-06" db="EMBL/GenBank/DDBJ databases">
        <authorList>
            <person name="Onetto C."/>
        </authorList>
    </citation>
    <scope>NUCLEOTIDE SEQUENCE</scope>
</reference>